<evidence type="ECO:0000256" key="1">
    <source>
        <dbReference type="SAM" id="MobiDB-lite"/>
    </source>
</evidence>
<evidence type="ECO:0000313" key="3">
    <source>
        <dbReference type="Proteomes" id="UP000663570"/>
    </source>
</evidence>
<keyword evidence="3" id="KW-1185">Reference proteome</keyword>
<dbReference type="EMBL" id="CP071060">
    <property type="protein sequence ID" value="QSI76254.1"/>
    <property type="molecule type" value="Genomic_DNA"/>
</dbReference>
<dbReference type="Proteomes" id="UP000663570">
    <property type="component" value="Chromosome"/>
</dbReference>
<proteinExistence type="predicted"/>
<organism evidence="2 3">
    <name type="scientific">Niveibacterium microcysteis</name>
    <dbReference type="NCBI Taxonomy" id="2811415"/>
    <lineage>
        <taxon>Bacteria</taxon>
        <taxon>Pseudomonadati</taxon>
        <taxon>Pseudomonadota</taxon>
        <taxon>Betaproteobacteria</taxon>
        <taxon>Rhodocyclales</taxon>
        <taxon>Rhodocyclaceae</taxon>
        <taxon>Niveibacterium</taxon>
    </lineage>
</organism>
<sequence length="208" mass="22385">MSNHENMPSADHPAQSPDRAESGVSEARRRLLVRGGMATGPIILTLTSRPVLGGLNPGECISPSQTLSGALSHRGTKVGTCNGRSPGYWKNCSAGNWPIPQSTPFHSIFVVGTIAGSRLFNPDGSMMTMLQVLNLLGYEDPYKVAFHCIGAYLNILKGLIDPKALTAEGVIAIWREWALNGKYVPYAGATPWTGTDIVNYLKNNYISP</sequence>
<name>A0ABX7M3B7_9RHOO</name>
<evidence type="ECO:0000313" key="2">
    <source>
        <dbReference type="EMBL" id="QSI76254.1"/>
    </source>
</evidence>
<feature type="region of interest" description="Disordered" evidence="1">
    <location>
        <begin position="1"/>
        <end position="26"/>
    </location>
</feature>
<dbReference type="RefSeq" id="WP_172204870.1">
    <property type="nucleotide sequence ID" value="NZ_CP071060.1"/>
</dbReference>
<reference evidence="2 3" key="1">
    <citation type="submission" date="2021-02" db="EMBL/GenBank/DDBJ databases">
        <title>Niveibacterium changnyeongensis HC41.</title>
        <authorList>
            <person name="Kang M."/>
        </authorList>
    </citation>
    <scope>NUCLEOTIDE SEQUENCE [LARGE SCALE GENOMIC DNA]</scope>
    <source>
        <strain evidence="2 3">HC41</strain>
    </source>
</reference>
<gene>
    <name evidence="2" type="ORF">JY500_17540</name>
</gene>
<accession>A0ABX7M3B7</accession>
<protein>
    <submittedName>
        <fullName evidence="2">Uncharacterized protein</fullName>
    </submittedName>
</protein>